<evidence type="ECO:0000313" key="1">
    <source>
        <dbReference type="EMBL" id="RAY13865.1"/>
    </source>
</evidence>
<accession>A0A365H425</accession>
<dbReference type="GO" id="GO:0016020">
    <property type="term" value="C:membrane"/>
    <property type="evidence" value="ECO:0007669"/>
    <property type="project" value="InterPro"/>
</dbReference>
<protein>
    <submittedName>
        <fullName evidence="1">Copper transporter</fullName>
    </submittedName>
</protein>
<dbReference type="RefSeq" id="WP_111868496.1">
    <property type="nucleotide sequence ID" value="NZ_QLYX01000007.1"/>
</dbReference>
<name>A0A365H425_9ACTN</name>
<evidence type="ECO:0000313" key="2">
    <source>
        <dbReference type="Proteomes" id="UP000251891"/>
    </source>
</evidence>
<keyword evidence="2" id="KW-1185">Reference proteome</keyword>
<comment type="caution">
    <text evidence="1">The sequence shown here is derived from an EMBL/GenBank/DDBJ whole genome shotgun (WGS) entry which is preliminary data.</text>
</comment>
<dbReference type="AlphaFoldDB" id="A0A365H425"/>
<dbReference type="EMBL" id="QLYX01000007">
    <property type="protein sequence ID" value="RAY13865.1"/>
    <property type="molecule type" value="Genomic_DNA"/>
</dbReference>
<dbReference type="GO" id="GO:0055070">
    <property type="term" value="P:copper ion homeostasis"/>
    <property type="evidence" value="ECO:0007669"/>
    <property type="project" value="InterPro"/>
</dbReference>
<reference evidence="1 2" key="1">
    <citation type="submission" date="2018-06" db="EMBL/GenBank/DDBJ databases">
        <title>Actinomadura craniellae sp. nov. isolated from marine sponge Craniella sp.</title>
        <authorList>
            <person name="Li L."/>
            <person name="Xu Q.H."/>
            <person name="Lin H.W."/>
            <person name="Lu Y.H."/>
        </authorList>
    </citation>
    <scope>NUCLEOTIDE SEQUENCE [LARGE SCALE GENOMIC DNA]</scope>
    <source>
        <strain evidence="1 2">LHW63021</strain>
    </source>
</reference>
<dbReference type="InterPro" id="IPR021522">
    <property type="entry name" value="MctB"/>
</dbReference>
<organism evidence="1 2">
    <name type="scientific">Actinomadura craniellae</name>
    <dbReference type="NCBI Taxonomy" id="2231787"/>
    <lineage>
        <taxon>Bacteria</taxon>
        <taxon>Bacillati</taxon>
        <taxon>Actinomycetota</taxon>
        <taxon>Actinomycetes</taxon>
        <taxon>Streptosporangiales</taxon>
        <taxon>Thermomonosporaceae</taxon>
        <taxon>Actinomadura</taxon>
    </lineage>
</organism>
<dbReference type="OrthoDB" id="4350157at2"/>
<dbReference type="Pfam" id="PF11382">
    <property type="entry name" value="MctB"/>
    <property type="match status" value="1"/>
</dbReference>
<dbReference type="Proteomes" id="UP000251891">
    <property type="component" value="Unassembled WGS sequence"/>
</dbReference>
<gene>
    <name evidence="1" type="ORF">DPM19_16280</name>
</gene>
<sequence>MIDFRYHLVSIIAIFLSLAVGLVLGATTLRTPVLDQLKSQAGSLARNNDELRARQQEMGDRLKGEDQFARALAAQAVAARLKGESVVFVETPGANDQNLDQVTELAKSAGATVTGRVTVQKKFLDDDQAAVLDQLAAAVKPAELAFPAEATAYDKAGAVLASAIVTNQPARAGREDASGGEILAALKDQGYVTTSGKPGQHATLAVVIAPSTPYQGKGADIDNKALVSLTTELDRAGRGSVLGGPLTAAGEGGLIATLRDAAAAGQVSTVDTVDAASGQVTLILALEGQIKGKTGQYGIGPGAGGYLPTPVPTTGGAG</sequence>
<proteinExistence type="predicted"/>